<protein>
    <recommendedName>
        <fullName evidence="3">DUF4218 domain-containing protein</fullName>
    </recommendedName>
</protein>
<accession>A0AA85JD03</accession>
<dbReference type="PANTHER" id="PTHR33053:SF24">
    <property type="entry name" value="TRANSPOSASE DOMAIN-CONTAINING PROTEIN"/>
    <property type="match status" value="1"/>
</dbReference>
<evidence type="ECO:0000313" key="2">
    <source>
        <dbReference type="WBParaSite" id="TREG1_144900.1"/>
    </source>
</evidence>
<dbReference type="AlphaFoldDB" id="A0AA85JD03"/>
<evidence type="ECO:0000313" key="1">
    <source>
        <dbReference type="Proteomes" id="UP000050795"/>
    </source>
</evidence>
<dbReference type="Proteomes" id="UP000050795">
    <property type="component" value="Unassembled WGS sequence"/>
</dbReference>
<name>A0AA85JD03_TRIRE</name>
<reference evidence="1" key="1">
    <citation type="submission" date="2022-06" db="EMBL/GenBank/DDBJ databases">
        <authorList>
            <person name="Berger JAMES D."/>
            <person name="Berger JAMES D."/>
        </authorList>
    </citation>
    <scope>NUCLEOTIDE SEQUENCE [LARGE SCALE GENOMIC DNA]</scope>
</reference>
<dbReference type="WBParaSite" id="TREG1_144900.1">
    <property type="protein sequence ID" value="TREG1_144900.1"/>
    <property type="gene ID" value="TREG1_144900"/>
</dbReference>
<sequence>MLNPDRQTDIGFRLNSVICDKPARSDVTYTASRNSRKGCDRCCVTGNYVNRRMVFKDVNSCRRTDNSFRSKEGADYHHGTSVFERLPIDMVKIFPLDYMHLVCLGVVRRQLGIWLRLAKQRQFRLSNETIACINERLQAAESCITKDFQRKCRSLEFLQFWKATECRLFLMYLGPVVLHDLLPSPLYANFLRLFTSVYILCHPRYHLKLCDSVKQQLKQYVLCFDSLYPDELVYNVHALQHLAGDVCEHGCLDTFSAFPYESHLCQIKGRVMSGFRVAKQVASREVERCVFASSTNAGKSPAELTPPCVTVYLAKQSFCVGKTYYSTVSPDRFVVVNGVPGIICGVGEGNLFKFTPCLDKQPFFKKPFESTKLDIYKSGQFSGDTEWVAINTIKYKCIAIPTNHFNVFIPMPHTSAR</sequence>
<reference evidence="2" key="2">
    <citation type="submission" date="2023-11" db="UniProtKB">
        <authorList>
            <consortium name="WormBaseParasite"/>
        </authorList>
    </citation>
    <scope>IDENTIFICATION</scope>
</reference>
<proteinExistence type="predicted"/>
<organism evidence="1 2">
    <name type="scientific">Trichobilharzia regenti</name>
    <name type="common">Nasal bird schistosome</name>
    <dbReference type="NCBI Taxonomy" id="157069"/>
    <lineage>
        <taxon>Eukaryota</taxon>
        <taxon>Metazoa</taxon>
        <taxon>Spiralia</taxon>
        <taxon>Lophotrochozoa</taxon>
        <taxon>Platyhelminthes</taxon>
        <taxon>Trematoda</taxon>
        <taxon>Digenea</taxon>
        <taxon>Strigeidida</taxon>
        <taxon>Schistosomatoidea</taxon>
        <taxon>Schistosomatidae</taxon>
        <taxon>Trichobilharzia</taxon>
    </lineage>
</organism>
<dbReference type="PANTHER" id="PTHR33053">
    <property type="entry name" value="PROTEIN, PUTATIVE-RELATED"/>
    <property type="match status" value="1"/>
</dbReference>
<evidence type="ECO:0008006" key="3">
    <source>
        <dbReference type="Google" id="ProtNLM"/>
    </source>
</evidence>
<keyword evidence="1" id="KW-1185">Reference proteome</keyword>